<comment type="caution">
    <text evidence="1">Lacks conserved residue(s) required for the propagation of feature annotation.</text>
</comment>
<evidence type="ECO:0000313" key="5">
    <source>
        <dbReference type="Proteomes" id="UP000002282"/>
    </source>
</evidence>
<dbReference type="eggNOG" id="KOG3360">
    <property type="taxonomic scope" value="Eukaryota"/>
</dbReference>
<dbReference type="HOGENOM" id="CLU_2199655_0_0_1"/>
<comment type="similarity">
    <text evidence="2">Belongs to the acylphosphatase family.</text>
</comment>
<feature type="domain" description="Acylphosphatase-like" evidence="3">
    <location>
        <begin position="65"/>
        <end position="155"/>
    </location>
</feature>
<reference evidence="4 5" key="1">
    <citation type="journal article" date="2007" name="Nature">
        <title>Evolution of genes and genomes on the Drosophila phylogeny.</title>
        <authorList>
            <consortium name="Drosophila 12 Genomes Consortium"/>
            <person name="Clark A.G."/>
            <person name="Eisen M.B."/>
            <person name="Smith D.R."/>
            <person name="Bergman C.M."/>
            <person name="Oliver B."/>
            <person name="Markow T.A."/>
            <person name="Kaufman T.C."/>
            <person name="Kellis M."/>
            <person name="Gelbart W."/>
            <person name="Iyer V.N."/>
            <person name="Pollard D.A."/>
            <person name="Sackton T.B."/>
            <person name="Larracuente A.M."/>
            <person name="Singh N.D."/>
            <person name="Abad J.P."/>
            <person name="Abt D.N."/>
            <person name="Adryan B."/>
            <person name="Aguade M."/>
            <person name="Akashi H."/>
            <person name="Anderson W.W."/>
            <person name="Aquadro C.F."/>
            <person name="Ardell D.H."/>
            <person name="Arguello R."/>
            <person name="Artieri C.G."/>
            <person name="Barbash D.A."/>
            <person name="Barker D."/>
            <person name="Barsanti P."/>
            <person name="Batterham P."/>
            <person name="Batzoglou S."/>
            <person name="Begun D."/>
            <person name="Bhutkar A."/>
            <person name="Blanco E."/>
            <person name="Bosak S.A."/>
            <person name="Bradley R.K."/>
            <person name="Brand A.D."/>
            <person name="Brent M.R."/>
            <person name="Brooks A.N."/>
            <person name="Brown R.H."/>
            <person name="Butlin R.K."/>
            <person name="Caggese C."/>
            <person name="Calvi B.R."/>
            <person name="Bernardo de Carvalho A."/>
            <person name="Caspi A."/>
            <person name="Castrezana S."/>
            <person name="Celniker S.E."/>
            <person name="Chang J.L."/>
            <person name="Chapple C."/>
            <person name="Chatterji S."/>
            <person name="Chinwalla A."/>
            <person name="Civetta A."/>
            <person name="Clifton S.W."/>
            <person name="Comeron J.M."/>
            <person name="Costello J.C."/>
            <person name="Coyne J.A."/>
            <person name="Daub J."/>
            <person name="David R.G."/>
            <person name="Delcher A.L."/>
            <person name="Delehaunty K."/>
            <person name="Do C.B."/>
            <person name="Ebling H."/>
            <person name="Edwards K."/>
            <person name="Eickbush T."/>
            <person name="Evans J.D."/>
            <person name="Filipski A."/>
            <person name="Findeiss S."/>
            <person name="Freyhult E."/>
            <person name="Fulton L."/>
            <person name="Fulton R."/>
            <person name="Garcia A.C."/>
            <person name="Gardiner A."/>
            <person name="Garfield D.A."/>
            <person name="Garvin B.E."/>
            <person name="Gibson G."/>
            <person name="Gilbert D."/>
            <person name="Gnerre S."/>
            <person name="Godfrey J."/>
            <person name="Good R."/>
            <person name="Gotea V."/>
            <person name="Gravely B."/>
            <person name="Greenberg A.J."/>
            <person name="Griffiths-Jones S."/>
            <person name="Gross S."/>
            <person name="Guigo R."/>
            <person name="Gustafson E.A."/>
            <person name="Haerty W."/>
            <person name="Hahn M.W."/>
            <person name="Halligan D.L."/>
            <person name="Halpern A.L."/>
            <person name="Halter G.M."/>
            <person name="Han M.V."/>
            <person name="Heger A."/>
            <person name="Hillier L."/>
            <person name="Hinrichs A.S."/>
            <person name="Holmes I."/>
            <person name="Hoskins R.A."/>
            <person name="Hubisz M.J."/>
            <person name="Hultmark D."/>
            <person name="Huntley M.A."/>
            <person name="Jaffe D.B."/>
            <person name="Jagadeeshan S."/>
            <person name="Jeck W.R."/>
            <person name="Johnson J."/>
            <person name="Jones C.D."/>
            <person name="Jordan W.C."/>
            <person name="Karpen G.H."/>
            <person name="Kataoka E."/>
            <person name="Keightley P.D."/>
            <person name="Kheradpour P."/>
            <person name="Kirkness E.F."/>
            <person name="Koerich L.B."/>
            <person name="Kristiansen K."/>
            <person name="Kudrna D."/>
            <person name="Kulathinal R.J."/>
            <person name="Kumar S."/>
            <person name="Kwok R."/>
            <person name="Lander E."/>
            <person name="Langley C.H."/>
            <person name="Lapoint R."/>
            <person name="Lazzaro B.P."/>
            <person name="Lee S.J."/>
            <person name="Levesque L."/>
            <person name="Li R."/>
            <person name="Lin C.F."/>
            <person name="Lin M.F."/>
            <person name="Lindblad-Toh K."/>
            <person name="Llopart A."/>
            <person name="Long M."/>
            <person name="Low L."/>
            <person name="Lozovsky E."/>
            <person name="Lu J."/>
            <person name="Luo M."/>
            <person name="Machado C.A."/>
            <person name="Makalowski W."/>
            <person name="Marzo M."/>
            <person name="Matsuda M."/>
            <person name="Matzkin L."/>
            <person name="McAllister B."/>
            <person name="McBride C.S."/>
            <person name="McKernan B."/>
            <person name="McKernan K."/>
            <person name="Mendez-Lago M."/>
            <person name="Minx P."/>
            <person name="Mollenhauer M.U."/>
            <person name="Montooth K."/>
            <person name="Mount S.M."/>
            <person name="Mu X."/>
            <person name="Myers E."/>
            <person name="Negre B."/>
            <person name="Newfeld S."/>
            <person name="Nielsen R."/>
            <person name="Noor M.A."/>
            <person name="O'Grady P."/>
            <person name="Pachter L."/>
            <person name="Papaceit M."/>
            <person name="Parisi M.J."/>
            <person name="Parisi M."/>
            <person name="Parts L."/>
            <person name="Pedersen J.S."/>
            <person name="Pesole G."/>
            <person name="Phillippy A.M."/>
            <person name="Ponting C.P."/>
            <person name="Pop M."/>
            <person name="Porcelli D."/>
            <person name="Powell J.R."/>
            <person name="Prohaska S."/>
            <person name="Pruitt K."/>
            <person name="Puig M."/>
            <person name="Quesneville H."/>
            <person name="Ram K.R."/>
            <person name="Rand D."/>
            <person name="Rasmussen M.D."/>
            <person name="Reed L.K."/>
            <person name="Reenan R."/>
            <person name="Reily A."/>
            <person name="Remington K.A."/>
            <person name="Rieger T.T."/>
            <person name="Ritchie M.G."/>
            <person name="Robin C."/>
            <person name="Rogers Y.H."/>
            <person name="Rohde C."/>
            <person name="Rozas J."/>
            <person name="Rubenfield M.J."/>
            <person name="Ruiz A."/>
            <person name="Russo S."/>
            <person name="Salzberg S.L."/>
            <person name="Sanchez-Gracia A."/>
            <person name="Saranga D.J."/>
            <person name="Sato H."/>
            <person name="Schaeffer S.W."/>
            <person name="Schatz M.C."/>
            <person name="Schlenke T."/>
            <person name="Schwartz R."/>
            <person name="Segarra C."/>
            <person name="Singh R.S."/>
            <person name="Sirot L."/>
            <person name="Sirota M."/>
            <person name="Sisneros N.B."/>
            <person name="Smith C.D."/>
            <person name="Smith T.F."/>
            <person name="Spieth J."/>
            <person name="Stage D.E."/>
            <person name="Stark A."/>
            <person name="Stephan W."/>
            <person name="Strausberg R.L."/>
            <person name="Strempel S."/>
            <person name="Sturgill D."/>
            <person name="Sutton G."/>
            <person name="Sutton G.G."/>
            <person name="Tao W."/>
            <person name="Teichmann S."/>
            <person name="Tobari Y.N."/>
            <person name="Tomimura Y."/>
            <person name="Tsolas J.M."/>
            <person name="Valente V.L."/>
            <person name="Venter E."/>
            <person name="Venter J.C."/>
            <person name="Vicario S."/>
            <person name="Vieira F.G."/>
            <person name="Vilella A.J."/>
            <person name="Villasante A."/>
            <person name="Walenz B."/>
            <person name="Wang J."/>
            <person name="Wasserman M."/>
            <person name="Watts T."/>
            <person name="Wilson D."/>
            <person name="Wilson R.K."/>
            <person name="Wing R.A."/>
            <person name="Wolfner M.F."/>
            <person name="Wong A."/>
            <person name="Wong G.K."/>
            <person name="Wu C.I."/>
            <person name="Wu G."/>
            <person name="Yamamoto D."/>
            <person name="Yang H.P."/>
            <person name="Yang S.P."/>
            <person name="Yorke J.A."/>
            <person name="Yoshida K."/>
            <person name="Zdobnov E."/>
            <person name="Zhang P."/>
            <person name="Zhang Y."/>
            <person name="Zimin A.V."/>
            <person name="Baldwin J."/>
            <person name="Abdouelleil A."/>
            <person name="Abdulkadir J."/>
            <person name="Abebe A."/>
            <person name="Abera B."/>
            <person name="Abreu J."/>
            <person name="Acer S.C."/>
            <person name="Aftuck L."/>
            <person name="Alexander A."/>
            <person name="An P."/>
            <person name="Anderson E."/>
            <person name="Anderson S."/>
            <person name="Arachi H."/>
            <person name="Azer M."/>
            <person name="Bachantsang P."/>
            <person name="Barry A."/>
            <person name="Bayul T."/>
            <person name="Berlin A."/>
            <person name="Bessette D."/>
            <person name="Bloom T."/>
            <person name="Blye J."/>
            <person name="Boguslavskiy L."/>
            <person name="Bonnet C."/>
            <person name="Boukhgalter B."/>
            <person name="Bourzgui I."/>
            <person name="Brown A."/>
            <person name="Cahill P."/>
            <person name="Channer S."/>
            <person name="Cheshatsang Y."/>
            <person name="Chuda L."/>
            <person name="Citroen M."/>
            <person name="Collymore A."/>
            <person name="Cooke P."/>
            <person name="Costello M."/>
            <person name="D'Aco K."/>
            <person name="Daza R."/>
            <person name="De Haan G."/>
            <person name="DeGray S."/>
            <person name="DeMaso C."/>
            <person name="Dhargay N."/>
            <person name="Dooley K."/>
            <person name="Dooley E."/>
            <person name="Doricent M."/>
            <person name="Dorje P."/>
            <person name="Dorjee K."/>
            <person name="Dupes A."/>
            <person name="Elong R."/>
            <person name="Falk J."/>
            <person name="Farina A."/>
            <person name="Faro S."/>
            <person name="Ferguson D."/>
            <person name="Fisher S."/>
            <person name="Foley C.D."/>
            <person name="Franke A."/>
            <person name="Friedrich D."/>
            <person name="Gadbois L."/>
            <person name="Gearin G."/>
            <person name="Gearin C.R."/>
            <person name="Giannoukos G."/>
            <person name="Goode T."/>
            <person name="Graham J."/>
            <person name="Grandbois E."/>
            <person name="Grewal S."/>
            <person name="Gyaltsen K."/>
            <person name="Hafez N."/>
            <person name="Hagos B."/>
            <person name="Hall J."/>
            <person name="Henson C."/>
            <person name="Hollinger A."/>
            <person name="Honan T."/>
            <person name="Huard M.D."/>
            <person name="Hughes L."/>
            <person name="Hurhula B."/>
            <person name="Husby M.E."/>
            <person name="Kamat A."/>
            <person name="Kanga B."/>
            <person name="Kashin S."/>
            <person name="Khazanovich D."/>
            <person name="Kisner P."/>
            <person name="Lance K."/>
            <person name="Lara M."/>
            <person name="Lee W."/>
            <person name="Lennon N."/>
            <person name="Letendre F."/>
            <person name="LeVine R."/>
            <person name="Lipovsky A."/>
            <person name="Liu X."/>
            <person name="Liu J."/>
            <person name="Liu S."/>
            <person name="Lokyitsang T."/>
            <person name="Lokyitsang Y."/>
            <person name="Lubonja R."/>
            <person name="Lui A."/>
            <person name="MacDonald P."/>
            <person name="Magnisalis V."/>
            <person name="Maru K."/>
            <person name="Matthews C."/>
            <person name="McCusker W."/>
            <person name="McDonough S."/>
            <person name="Mehta T."/>
            <person name="Meldrim J."/>
            <person name="Meneus L."/>
            <person name="Mihai O."/>
            <person name="Mihalev A."/>
            <person name="Mihova T."/>
            <person name="Mittelman R."/>
            <person name="Mlenga V."/>
            <person name="Montmayeur A."/>
            <person name="Mulrain L."/>
            <person name="Navidi A."/>
            <person name="Naylor J."/>
            <person name="Negash T."/>
            <person name="Nguyen T."/>
            <person name="Nguyen N."/>
            <person name="Nicol R."/>
            <person name="Norbu C."/>
            <person name="Norbu N."/>
            <person name="Novod N."/>
            <person name="O'Neill B."/>
            <person name="Osman S."/>
            <person name="Markiewicz E."/>
            <person name="Oyono O.L."/>
            <person name="Patti C."/>
            <person name="Phunkhang P."/>
            <person name="Pierre F."/>
            <person name="Priest M."/>
            <person name="Raghuraman S."/>
            <person name="Rege F."/>
            <person name="Reyes R."/>
            <person name="Rise C."/>
            <person name="Rogov P."/>
            <person name="Ross K."/>
            <person name="Ryan E."/>
            <person name="Settipalli S."/>
            <person name="Shea T."/>
            <person name="Sherpa N."/>
            <person name="Shi L."/>
            <person name="Shih D."/>
            <person name="Sparrow T."/>
            <person name="Spaulding J."/>
            <person name="Stalker J."/>
            <person name="Stange-Thomann N."/>
            <person name="Stavropoulos S."/>
            <person name="Stone C."/>
            <person name="Strader C."/>
            <person name="Tesfaye S."/>
            <person name="Thomson T."/>
            <person name="Thoulutsang Y."/>
            <person name="Thoulutsang D."/>
            <person name="Topham K."/>
            <person name="Topping I."/>
            <person name="Tsamla T."/>
            <person name="Vassiliev H."/>
            <person name="Vo A."/>
            <person name="Wangchuk T."/>
            <person name="Wangdi T."/>
            <person name="Weiand M."/>
            <person name="Wilkinson J."/>
            <person name="Wilson A."/>
            <person name="Yadav S."/>
            <person name="Young G."/>
            <person name="Yu Q."/>
            <person name="Zembek L."/>
            <person name="Zhong D."/>
            <person name="Zimmer A."/>
            <person name="Zwirko Z."/>
            <person name="Jaffe D.B."/>
            <person name="Alvarez P."/>
            <person name="Brockman W."/>
            <person name="Butler J."/>
            <person name="Chin C."/>
            <person name="Gnerre S."/>
            <person name="Grabherr M."/>
            <person name="Kleber M."/>
            <person name="Mauceli E."/>
            <person name="MacCallum I."/>
        </authorList>
    </citation>
    <scope>NUCLEOTIDE SEQUENCE [LARGE SCALE GENOMIC DNA]</scope>
    <source>
        <strain evidence="5">Tai18E2 / Tucson 14021-0261.01</strain>
    </source>
</reference>
<accession>B4PZY8</accession>
<keyword evidence="5" id="KW-1185">Reference proteome</keyword>
<proteinExistence type="inferred from homology"/>
<dbReference type="AlphaFoldDB" id="B4PZY8"/>
<gene>
    <name evidence="4" type="primary">Dyak\GE17421</name>
    <name evidence="4" type="synonym">dyak_GLEANR_18752</name>
    <name evidence="4" type="synonym">GE17421</name>
    <name evidence="4" type="ORF">Dyak_GE17421</name>
</gene>
<name>B4PZY8_DROYA</name>
<dbReference type="Pfam" id="PF00708">
    <property type="entry name" value="Acylphosphatase"/>
    <property type="match status" value="1"/>
</dbReference>
<dbReference type="SUPFAM" id="SSF54975">
    <property type="entry name" value="Acylphosphatase/BLUF domain-like"/>
    <property type="match status" value="1"/>
</dbReference>
<dbReference type="Gene3D" id="3.30.70.100">
    <property type="match status" value="1"/>
</dbReference>
<dbReference type="OrthoDB" id="7961613at2759"/>
<dbReference type="PROSITE" id="PS51160">
    <property type="entry name" value="ACYLPHOSPHATASE_3"/>
    <property type="match status" value="1"/>
</dbReference>
<dbReference type="EMBL" id="CM000162">
    <property type="protein sequence ID" value="EDX02194.2"/>
    <property type="molecule type" value="Genomic_DNA"/>
</dbReference>
<evidence type="ECO:0000259" key="3">
    <source>
        <dbReference type="PROSITE" id="PS51160"/>
    </source>
</evidence>
<evidence type="ECO:0000256" key="2">
    <source>
        <dbReference type="RuleBase" id="RU004168"/>
    </source>
</evidence>
<dbReference type="InterPro" id="IPR001792">
    <property type="entry name" value="Acylphosphatase-like_dom"/>
</dbReference>
<sequence>MVHDNWRQLRSYLEVQSQGHRVLRLCHRVNGVSVVWPSKLHKPPSRFWTSKSGLGMASQKEEILGCDFEVRGKVPKEAFELFALAQAKTLGLRGFITQVSEEKFKGRLEGEGKVIDAFKKLILAAAEYLQAIKEFIIKNLKVIREYTYQTFEIKVDKK</sequence>
<evidence type="ECO:0000313" key="4">
    <source>
        <dbReference type="EMBL" id="EDX02194.2"/>
    </source>
</evidence>
<dbReference type="KEGG" id="dya:Dyak_GE17421"/>
<evidence type="ECO:0000256" key="1">
    <source>
        <dbReference type="PROSITE-ProRule" id="PRU00520"/>
    </source>
</evidence>
<protein>
    <recommendedName>
        <fullName evidence="3">Acylphosphatase-like domain-containing protein</fullName>
    </recommendedName>
</protein>
<dbReference type="Proteomes" id="UP000002282">
    <property type="component" value="Chromosome X"/>
</dbReference>
<organism evidence="4 5">
    <name type="scientific">Drosophila yakuba</name>
    <name type="common">Fruit fly</name>
    <dbReference type="NCBI Taxonomy" id="7245"/>
    <lineage>
        <taxon>Eukaryota</taxon>
        <taxon>Metazoa</taxon>
        <taxon>Ecdysozoa</taxon>
        <taxon>Arthropoda</taxon>
        <taxon>Hexapoda</taxon>
        <taxon>Insecta</taxon>
        <taxon>Pterygota</taxon>
        <taxon>Neoptera</taxon>
        <taxon>Endopterygota</taxon>
        <taxon>Diptera</taxon>
        <taxon>Brachycera</taxon>
        <taxon>Muscomorpha</taxon>
        <taxon>Ephydroidea</taxon>
        <taxon>Drosophilidae</taxon>
        <taxon>Drosophila</taxon>
        <taxon>Sophophora</taxon>
    </lineage>
</organism>
<reference evidence="4 5" key="2">
    <citation type="journal article" date="2007" name="PLoS Biol.">
        <title>Principles of genome evolution in the Drosophila melanogaster species group.</title>
        <authorList>
            <person name="Ranz J.M."/>
            <person name="Maurin D."/>
            <person name="Chan Y.S."/>
            <person name="von Grotthuss M."/>
            <person name="Hillier L.W."/>
            <person name="Roote J."/>
            <person name="Ashburner M."/>
            <person name="Bergman C.M."/>
        </authorList>
    </citation>
    <scope>NUCLEOTIDE SEQUENCE [LARGE SCALE GENOMIC DNA]</scope>
    <source>
        <strain evidence="5">Tai18E2 / Tucson 14021-0261.01</strain>
    </source>
</reference>
<dbReference type="InterPro" id="IPR036046">
    <property type="entry name" value="Acylphosphatase-like_dom_sf"/>
</dbReference>